<feature type="region of interest" description="Disordered" evidence="1">
    <location>
        <begin position="45"/>
        <end position="77"/>
    </location>
</feature>
<feature type="non-terminal residue" evidence="2">
    <location>
        <position position="115"/>
    </location>
</feature>
<dbReference type="AlphaFoldDB" id="A0A8S4QAI7"/>
<name>A0A8S4QAI7_OWEFU</name>
<evidence type="ECO:0000256" key="1">
    <source>
        <dbReference type="SAM" id="MobiDB-lite"/>
    </source>
</evidence>
<dbReference type="Proteomes" id="UP000749559">
    <property type="component" value="Unassembled WGS sequence"/>
</dbReference>
<gene>
    <name evidence="2" type="ORF">OFUS_LOCUS26215</name>
</gene>
<protein>
    <submittedName>
        <fullName evidence="2">Uncharacterized protein</fullName>
    </submittedName>
</protein>
<comment type="caution">
    <text evidence="2">The sequence shown here is derived from an EMBL/GenBank/DDBJ whole genome shotgun (WGS) entry which is preliminary data.</text>
</comment>
<evidence type="ECO:0000313" key="2">
    <source>
        <dbReference type="EMBL" id="CAH1802547.1"/>
    </source>
</evidence>
<proteinExistence type="predicted"/>
<dbReference type="EMBL" id="CAIIXF020000012">
    <property type="protein sequence ID" value="CAH1802547.1"/>
    <property type="molecule type" value="Genomic_DNA"/>
</dbReference>
<accession>A0A8S4QAI7</accession>
<feature type="compositionally biased region" description="Polar residues" evidence="1">
    <location>
        <begin position="64"/>
        <end position="74"/>
    </location>
</feature>
<feature type="non-terminal residue" evidence="2">
    <location>
        <position position="1"/>
    </location>
</feature>
<sequence>VVLHFKTYFEEENGVTVITNEPIPEKIPEFMKEIKFKANPFKMKQSEKNASMSKEIKSDETELENISNTNSTDETYLKTEEKPMYKCTICGKSSLRDPEKHLISQHVKTCLYHCL</sequence>
<reference evidence="2" key="1">
    <citation type="submission" date="2022-03" db="EMBL/GenBank/DDBJ databases">
        <authorList>
            <person name="Martin C."/>
        </authorList>
    </citation>
    <scope>NUCLEOTIDE SEQUENCE</scope>
</reference>
<organism evidence="2 3">
    <name type="scientific">Owenia fusiformis</name>
    <name type="common">Polychaete worm</name>
    <dbReference type="NCBI Taxonomy" id="6347"/>
    <lineage>
        <taxon>Eukaryota</taxon>
        <taxon>Metazoa</taxon>
        <taxon>Spiralia</taxon>
        <taxon>Lophotrochozoa</taxon>
        <taxon>Annelida</taxon>
        <taxon>Polychaeta</taxon>
        <taxon>Sedentaria</taxon>
        <taxon>Canalipalpata</taxon>
        <taxon>Sabellida</taxon>
        <taxon>Oweniida</taxon>
        <taxon>Oweniidae</taxon>
        <taxon>Owenia</taxon>
    </lineage>
</organism>
<keyword evidence="3" id="KW-1185">Reference proteome</keyword>
<evidence type="ECO:0000313" key="3">
    <source>
        <dbReference type="Proteomes" id="UP000749559"/>
    </source>
</evidence>